<protein>
    <recommendedName>
        <fullName evidence="9">Major facilitator superfamily (MFS) profile domain-containing protein</fullName>
    </recommendedName>
</protein>
<feature type="transmembrane region" description="Helical" evidence="8">
    <location>
        <begin position="375"/>
        <end position="395"/>
    </location>
</feature>
<evidence type="ECO:0000259" key="9">
    <source>
        <dbReference type="PROSITE" id="PS50850"/>
    </source>
</evidence>
<evidence type="ECO:0000256" key="4">
    <source>
        <dbReference type="ARBA" id="ARBA00022692"/>
    </source>
</evidence>
<gene>
    <name evidence="10" type="ORF">VTK73DRAFT_9713</name>
</gene>
<dbReference type="InterPro" id="IPR050930">
    <property type="entry name" value="MFS_Vesicular_Transporter"/>
</dbReference>
<evidence type="ECO:0000256" key="5">
    <source>
        <dbReference type="ARBA" id="ARBA00022989"/>
    </source>
</evidence>
<keyword evidence="6 8" id="KW-0472">Membrane</keyword>
<proteinExistence type="inferred from homology"/>
<dbReference type="PANTHER" id="PTHR23506:SF23">
    <property type="entry name" value="GH10249P"/>
    <property type="match status" value="1"/>
</dbReference>
<dbReference type="EMBL" id="JAZHXJ010000084">
    <property type="protein sequence ID" value="KAL1875929.1"/>
    <property type="molecule type" value="Genomic_DNA"/>
</dbReference>
<feature type="transmembrane region" description="Helical" evidence="8">
    <location>
        <begin position="35"/>
        <end position="59"/>
    </location>
</feature>
<feature type="transmembrane region" description="Helical" evidence="8">
    <location>
        <begin position="311"/>
        <end position="336"/>
    </location>
</feature>
<evidence type="ECO:0000256" key="1">
    <source>
        <dbReference type="ARBA" id="ARBA00004141"/>
    </source>
</evidence>
<evidence type="ECO:0000256" key="2">
    <source>
        <dbReference type="ARBA" id="ARBA00006829"/>
    </source>
</evidence>
<dbReference type="Gene3D" id="1.20.1250.20">
    <property type="entry name" value="MFS general substrate transporter like domains"/>
    <property type="match status" value="2"/>
</dbReference>
<dbReference type="PROSITE" id="PS50850">
    <property type="entry name" value="MFS"/>
    <property type="match status" value="1"/>
</dbReference>
<dbReference type="PANTHER" id="PTHR23506">
    <property type="entry name" value="GH10249P"/>
    <property type="match status" value="1"/>
</dbReference>
<keyword evidence="3" id="KW-0813">Transport</keyword>
<dbReference type="InterPro" id="IPR001958">
    <property type="entry name" value="Tet-R_TetA/multi-R_MdtG-like"/>
</dbReference>
<feature type="transmembrane region" description="Helical" evidence="8">
    <location>
        <begin position="111"/>
        <end position="135"/>
    </location>
</feature>
<feature type="domain" description="Major facilitator superfamily (MFS) profile" evidence="9">
    <location>
        <begin position="37"/>
        <end position="505"/>
    </location>
</feature>
<dbReference type="InterPro" id="IPR036259">
    <property type="entry name" value="MFS_trans_sf"/>
</dbReference>
<dbReference type="Pfam" id="PF07690">
    <property type="entry name" value="MFS_1"/>
    <property type="match status" value="1"/>
</dbReference>
<comment type="caution">
    <text evidence="10">The sequence shown here is derived from an EMBL/GenBank/DDBJ whole genome shotgun (WGS) entry which is preliminary data.</text>
</comment>
<dbReference type="SUPFAM" id="SSF103473">
    <property type="entry name" value="MFS general substrate transporter"/>
    <property type="match status" value="1"/>
</dbReference>
<evidence type="ECO:0000313" key="10">
    <source>
        <dbReference type="EMBL" id="KAL1875929.1"/>
    </source>
</evidence>
<organism evidence="10 11">
    <name type="scientific">Phialemonium thermophilum</name>
    <dbReference type="NCBI Taxonomy" id="223376"/>
    <lineage>
        <taxon>Eukaryota</taxon>
        <taxon>Fungi</taxon>
        <taxon>Dikarya</taxon>
        <taxon>Ascomycota</taxon>
        <taxon>Pezizomycotina</taxon>
        <taxon>Sordariomycetes</taxon>
        <taxon>Sordariomycetidae</taxon>
        <taxon>Cephalothecales</taxon>
        <taxon>Cephalothecaceae</taxon>
        <taxon>Phialemonium</taxon>
    </lineage>
</organism>
<dbReference type="InterPro" id="IPR020846">
    <property type="entry name" value="MFS_dom"/>
</dbReference>
<evidence type="ECO:0000256" key="3">
    <source>
        <dbReference type="ARBA" id="ARBA00022448"/>
    </source>
</evidence>
<name>A0ABR3XJZ0_9PEZI</name>
<feature type="transmembrane region" description="Helical" evidence="8">
    <location>
        <begin position="196"/>
        <end position="215"/>
    </location>
</feature>
<comment type="subcellular location">
    <subcellularLocation>
        <location evidence="1">Membrane</location>
        <topology evidence="1">Multi-pass membrane protein</topology>
    </subcellularLocation>
</comment>
<dbReference type="Proteomes" id="UP001586593">
    <property type="component" value="Unassembled WGS sequence"/>
</dbReference>
<accession>A0ABR3XJZ0</accession>
<sequence length="525" mass="56367">MRSSALSRVWYFLSGTREYAFSGPPRYLKFRSSSAFIIITVCLAIFTDILFYGLIVPVIPFSLTDRVGVPEDSVQRWTAILLACYNVTLFLGSPLAGIYADRTASRRLPFLLGLLALAGSTLLLCLGRSVAVLIIGRLLQGLSAAIVWSVGLALLVDTVGRNVGYAMGWVTIAMSAGLLISPVIGGAVYAAAGYYAVFYVAFGVIFCDIVLRLVLVEKKVARQWIVDHEAEVESQQRGASVDEPGSSLRVKDMPSPGEGDVSLVVRESPAGPTGFSHQTPTPRDDQDDPTPQTVESEKMPPYLRLLKSRRLLAALFGCFIQAGIMFSFDTVVPLFVKDTFHWSSTAAGLVFMCIMVPSLCSPFVGILSDRFGAKWPALAGFLVTIPLLVCLRFVTNNTIGHKVLFGALLALVGLCCTFANTPLMAEITYGIEAKEAKHPGIWGEKGVYGIGYGLYTTSYAFGGTAGSLMAGYIQAGPGWGTATWSLAIWCAVGTFVVAFWVGGKPIRHTLETGRFNQASSPGGVA</sequence>
<dbReference type="CDD" id="cd17325">
    <property type="entry name" value="MFS_MdtG_SLC18_like"/>
    <property type="match status" value="1"/>
</dbReference>
<keyword evidence="5 8" id="KW-1133">Transmembrane helix</keyword>
<evidence type="ECO:0000256" key="6">
    <source>
        <dbReference type="ARBA" id="ARBA00023136"/>
    </source>
</evidence>
<reference evidence="10 11" key="1">
    <citation type="journal article" date="2024" name="Commun. Biol.">
        <title>Comparative genomic analysis of thermophilic fungi reveals convergent evolutionary adaptations and gene losses.</title>
        <authorList>
            <person name="Steindorff A.S."/>
            <person name="Aguilar-Pontes M.V."/>
            <person name="Robinson A.J."/>
            <person name="Andreopoulos B."/>
            <person name="LaButti K."/>
            <person name="Kuo A."/>
            <person name="Mondo S."/>
            <person name="Riley R."/>
            <person name="Otillar R."/>
            <person name="Haridas S."/>
            <person name="Lipzen A."/>
            <person name="Grimwood J."/>
            <person name="Schmutz J."/>
            <person name="Clum A."/>
            <person name="Reid I.D."/>
            <person name="Moisan M.C."/>
            <person name="Butler G."/>
            <person name="Nguyen T.T.M."/>
            <person name="Dewar K."/>
            <person name="Conant G."/>
            <person name="Drula E."/>
            <person name="Henrissat B."/>
            <person name="Hansel C."/>
            <person name="Singer S."/>
            <person name="Hutchinson M.I."/>
            <person name="de Vries R.P."/>
            <person name="Natvig D.O."/>
            <person name="Powell A.J."/>
            <person name="Tsang A."/>
            <person name="Grigoriev I.V."/>
        </authorList>
    </citation>
    <scope>NUCLEOTIDE SEQUENCE [LARGE SCALE GENOMIC DNA]</scope>
    <source>
        <strain evidence="10 11">ATCC 24622</strain>
    </source>
</reference>
<keyword evidence="11" id="KW-1185">Reference proteome</keyword>
<keyword evidence="4 8" id="KW-0812">Transmembrane</keyword>
<evidence type="ECO:0000256" key="7">
    <source>
        <dbReference type="SAM" id="MobiDB-lite"/>
    </source>
</evidence>
<feature type="transmembrane region" description="Helical" evidence="8">
    <location>
        <begin position="407"/>
        <end position="431"/>
    </location>
</feature>
<evidence type="ECO:0000256" key="8">
    <source>
        <dbReference type="SAM" id="Phobius"/>
    </source>
</evidence>
<feature type="transmembrane region" description="Helical" evidence="8">
    <location>
        <begin position="79"/>
        <end position="99"/>
    </location>
</feature>
<feature type="transmembrane region" description="Helical" evidence="8">
    <location>
        <begin position="141"/>
        <end position="159"/>
    </location>
</feature>
<feature type="transmembrane region" description="Helical" evidence="8">
    <location>
        <begin position="479"/>
        <end position="501"/>
    </location>
</feature>
<feature type="region of interest" description="Disordered" evidence="7">
    <location>
        <begin position="235"/>
        <end position="296"/>
    </location>
</feature>
<evidence type="ECO:0000313" key="11">
    <source>
        <dbReference type="Proteomes" id="UP001586593"/>
    </source>
</evidence>
<dbReference type="PRINTS" id="PR01035">
    <property type="entry name" value="TCRTETA"/>
</dbReference>
<dbReference type="InterPro" id="IPR011701">
    <property type="entry name" value="MFS"/>
</dbReference>
<feature type="transmembrane region" description="Helical" evidence="8">
    <location>
        <begin position="348"/>
        <end position="368"/>
    </location>
</feature>
<feature type="transmembrane region" description="Helical" evidence="8">
    <location>
        <begin position="166"/>
        <end position="190"/>
    </location>
</feature>
<feature type="transmembrane region" description="Helical" evidence="8">
    <location>
        <begin position="452"/>
        <end position="473"/>
    </location>
</feature>
<comment type="similarity">
    <text evidence="2">Belongs to the major facilitator superfamily. Vesicular transporter family.</text>
</comment>